<dbReference type="Proteomes" id="UP000016426">
    <property type="component" value="Unassembled WGS sequence"/>
</dbReference>
<accession>A0ABN0N3I7</accession>
<evidence type="ECO:0000313" key="2">
    <source>
        <dbReference type="Proteomes" id="UP000016426"/>
    </source>
</evidence>
<dbReference type="EMBL" id="AVPH01000268">
    <property type="protein sequence ID" value="ERE02446.1"/>
    <property type="molecule type" value="Genomic_DNA"/>
</dbReference>
<organism evidence="1 2">
    <name type="scientific">Pseudogulbenkiania ferrooxidans EGD-HP2</name>
    <dbReference type="NCBI Taxonomy" id="1388764"/>
    <lineage>
        <taxon>Bacteria</taxon>
        <taxon>Pseudomonadati</taxon>
        <taxon>Pseudomonadota</taxon>
        <taxon>Betaproteobacteria</taxon>
        <taxon>Neisseriales</taxon>
        <taxon>Chromobacteriaceae</taxon>
        <taxon>Pseudogulbenkiania</taxon>
    </lineage>
</organism>
<name>A0ABN0N3I7_9NEIS</name>
<gene>
    <name evidence="1" type="ORF">O166_13580</name>
</gene>
<evidence type="ECO:0000313" key="1">
    <source>
        <dbReference type="EMBL" id="ERE02446.1"/>
    </source>
</evidence>
<protein>
    <submittedName>
        <fullName evidence="1">Uncharacterized protein</fullName>
    </submittedName>
</protein>
<sequence length="33" mass="3515">MAILQTTAERWTEGEKKIKKKLALGLGDSAIGG</sequence>
<keyword evidence="2" id="KW-1185">Reference proteome</keyword>
<comment type="caution">
    <text evidence="1">The sequence shown here is derived from an EMBL/GenBank/DDBJ whole genome shotgun (WGS) entry which is preliminary data.</text>
</comment>
<proteinExistence type="predicted"/>
<reference evidence="1 2" key="1">
    <citation type="journal article" date="2013" name="Genome Announc.">
        <title>Genome Sequence of the Pigment-Producing Bacterium Pseudogulbenkiania ferrooxidans, Isolated from Loktak Lake.</title>
        <authorList>
            <person name="Puranik S."/>
            <person name="Talkal R."/>
            <person name="Qureshi A."/>
            <person name="Khardenavis A."/>
            <person name="Kapley A."/>
            <person name="Purohit H.J."/>
        </authorList>
    </citation>
    <scope>NUCLEOTIDE SEQUENCE [LARGE SCALE GENOMIC DNA]</scope>
    <source>
        <strain evidence="1 2">EGD-HP2</strain>
    </source>
</reference>